<protein>
    <submittedName>
        <fullName evidence="1">Uncharacterized protein</fullName>
    </submittedName>
</protein>
<geneLocation type="plastid" evidence="1"/>
<keyword evidence="1" id="KW-0934">Plastid</keyword>
<gene>
    <name evidence="1" type="primary">ycf80</name>
</gene>
<evidence type="ECO:0000313" key="1">
    <source>
        <dbReference type="EMBL" id="QCI08476.1"/>
    </source>
</evidence>
<name>A0A4D6WYI0_9FLOR</name>
<reference evidence="1" key="2">
    <citation type="submission" date="2019-04" db="EMBL/GenBank/DDBJ databases">
        <authorList>
            <person name="Pasella M."/>
        </authorList>
    </citation>
    <scope>NUCLEOTIDE SEQUENCE</scope>
    <source>
        <strain evidence="1">PD2951</strain>
    </source>
</reference>
<sequence length="472" mass="57373">MLKNYYRDFRPFHNFQYCTKKDINYIRLIHYDKYKPFFISKNINNKIKGSKFISRNFWQKIVNQYWQETIYLSISNIDAELYMNKLRSSGLSVYKGSRYKYFLTSFNKALLSGNIFVSLDNFQICNSRMLDNKAYLKYIWHKKLYLYFFYLKQAFYNIKHVITISNYIRRQKIKRIYNSIPLFSLINNNNKIIMAESSDQVLINQNWLNIIFNHYFNFFFQNFFYKKIYTSLFFMNFEDAIEYKNHIENKYLFSSRENHTRIFISPLFLYYRLLNLVSGKIDFRIIPDLQEVSNLLNKYKNYSNIFFAKNQKYGSDYFQGQPIYIIEPVLANSYSSKEKKKITYYYSYSSKKNNNNYKAIFFNYETAIMAWNKFKEKNMDYILPHKPILQVSSLENLLNLYIINSNNELPDHSNYDEFIAVPSLETYNFIKNSLLAKQKYSLKDFFLNKVIRIQQLTTRIMWSLTSRQPKNY</sequence>
<reference evidence="1" key="1">
    <citation type="journal article" date="2019" name="Mol. Phylogenet. Evol.">
        <title>Morphological evolution and classification of the red algal order Ceramiales inferred using plastid phylogenomics.</title>
        <authorList>
            <person name="Diaz-Tapia P."/>
            <person name="Pasella M.M."/>
            <person name="Verbruggen H."/>
            <person name="Maggs C.A."/>
        </authorList>
    </citation>
    <scope>NUCLEOTIDE SEQUENCE</scope>
    <source>
        <strain evidence="1">PD2951</strain>
    </source>
</reference>
<dbReference type="AlphaFoldDB" id="A0A4D6WYI0"/>
<dbReference type="EMBL" id="MK814735">
    <property type="protein sequence ID" value="QCI08476.1"/>
    <property type="molecule type" value="Genomic_DNA"/>
</dbReference>
<accession>A0A4D6WYI0</accession>
<proteinExistence type="predicted"/>
<organism evidence="1">
    <name type="scientific">Spermothamnion repens</name>
    <dbReference type="NCBI Taxonomy" id="31383"/>
    <lineage>
        <taxon>Eukaryota</taxon>
        <taxon>Rhodophyta</taxon>
        <taxon>Florideophyceae</taxon>
        <taxon>Rhodymeniophycidae</taxon>
        <taxon>Ceramiales</taxon>
        <taxon>Ceramiaceae</taxon>
        <taxon>Spermothamnion</taxon>
    </lineage>
</organism>